<dbReference type="EMBL" id="PSSX01000013">
    <property type="protein sequence ID" value="PPI83525.1"/>
    <property type="molecule type" value="Genomic_DNA"/>
</dbReference>
<dbReference type="InterPro" id="IPR006683">
    <property type="entry name" value="Thioestr_dom"/>
</dbReference>
<keyword evidence="1" id="KW-0378">Hydrolase</keyword>
<dbReference type="OrthoDB" id="9813282at2"/>
<dbReference type="Proteomes" id="UP000239917">
    <property type="component" value="Unassembled WGS sequence"/>
</dbReference>
<proteinExistence type="predicted"/>
<evidence type="ECO:0000313" key="3">
    <source>
        <dbReference type="EMBL" id="PPI83525.1"/>
    </source>
</evidence>
<dbReference type="SUPFAM" id="SSF54637">
    <property type="entry name" value="Thioesterase/thiol ester dehydrase-isomerase"/>
    <property type="match status" value="1"/>
</dbReference>
<dbReference type="RefSeq" id="WP_104322517.1">
    <property type="nucleotide sequence ID" value="NZ_PSSX01000013.1"/>
</dbReference>
<comment type="caution">
    <text evidence="3">The sequence shown here is derived from an EMBL/GenBank/DDBJ whole genome shotgun (WGS) entry which is preliminary data.</text>
</comment>
<name>A0A2S5Z7Z5_9GAMM</name>
<keyword evidence="4" id="KW-1185">Reference proteome</keyword>
<protein>
    <submittedName>
        <fullName evidence="3">Thioesterase</fullName>
    </submittedName>
</protein>
<evidence type="ECO:0000313" key="4">
    <source>
        <dbReference type="Proteomes" id="UP000239917"/>
    </source>
</evidence>
<dbReference type="PANTHER" id="PTHR43240:SF1">
    <property type="entry name" value="BLR5584 PROTEIN"/>
    <property type="match status" value="1"/>
</dbReference>
<feature type="domain" description="Thioesterase" evidence="2">
    <location>
        <begin position="59"/>
        <end position="136"/>
    </location>
</feature>
<dbReference type="PANTHER" id="PTHR43240">
    <property type="entry name" value="1,4-DIHYDROXY-2-NAPHTHOYL-COA THIOESTERASE 1"/>
    <property type="match status" value="1"/>
</dbReference>
<dbReference type="NCBIfam" id="TIGR00369">
    <property type="entry name" value="unchar_dom_1"/>
    <property type="match status" value="1"/>
</dbReference>
<dbReference type="Pfam" id="PF03061">
    <property type="entry name" value="4HBT"/>
    <property type="match status" value="1"/>
</dbReference>
<dbReference type="CDD" id="cd03443">
    <property type="entry name" value="PaaI_thioesterase"/>
    <property type="match status" value="1"/>
</dbReference>
<accession>A0A2S5Z7Z5</accession>
<dbReference type="AlphaFoldDB" id="A0A2S5Z7Z5"/>
<evidence type="ECO:0000256" key="1">
    <source>
        <dbReference type="ARBA" id="ARBA00022801"/>
    </source>
</evidence>
<dbReference type="InterPro" id="IPR029069">
    <property type="entry name" value="HotDog_dom_sf"/>
</dbReference>
<dbReference type="GO" id="GO:0061522">
    <property type="term" value="F:1,4-dihydroxy-2-naphthoyl-CoA thioesterase activity"/>
    <property type="evidence" value="ECO:0007669"/>
    <property type="project" value="TreeGrafter"/>
</dbReference>
<dbReference type="GO" id="GO:0005829">
    <property type="term" value="C:cytosol"/>
    <property type="evidence" value="ECO:0007669"/>
    <property type="project" value="TreeGrafter"/>
</dbReference>
<dbReference type="InterPro" id="IPR003736">
    <property type="entry name" value="PAAI_dom"/>
</dbReference>
<organism evidence="3 4">
    <name type="scientific">Marinobacter maroccanus</name>
    <dbReference type="NCBI Taxonomy" id="2055143"/>
    <lineage>
        <taxon>Bacteria</taxon>
        <taxon>Pseudomonadati</taxon>
        <taxon>Pseudomonadota</taxon>
        <taxon>Gammaproteobacteria</taxon>
        <taxon>Pseudomonadales</taxon>
        <taxon>Marinobacteraceae</taxon>
        <taxon>Marinobacter</taxon>
    </lineage>
</organism>
<dbReference type="Gene3D" id="3.10.129.10">
    <property type="entry name" value="Hotdog Thioesterase"/>
    <property type="match status" value="1"/>
</dbReference>
<evidence type="ECO:0000259" key="2">
    <source>
        <dbReference type="Pfam" id="PF03061"/>
    </source>
</evidence>
<sequence>MNVNNIHPKLSGLEQLQAMLANGNGAPIGETLKFRLVEVDDGHAVFEAEPGPHAYNPIGSIHGGFAATLLDSACGCAVHSKLRADQIYTTLELKTAYHRGMTTETGTVRAIGSVVTMGRRTAFAEARLVDGNDRLLASATSTLLVMDRQS</sequence>
<gene>
    <name evidence="3" type="ORF">KEHDKFFH_14275</name>
</gene>
<reference evidence="3 4" key="1">
    <citation type="submission" date="2018-01" db="EMBL/GenBank/DDBJ databases">
        <title>Complete genome sequences of the type strains of Marinobacter flavimaris and Marinobacter maroccanus.</title>
        <authorList>
            <person name="Palau M."/>
            <person name="Boujida N."/>
            <person name="Manresa A."/>
            <person name="Minana-Galbis D."/>
        </authorList>
    </citation>
    <scope>NUCLEOTIDE SEQUENCE [LARGE SCALE GENOMIC DNA]</scope>
    <source>
        <strain evidence="3 4">N4</strain>
    </source>
</reference>